<dbReference type="Gene3D" id="3.40.630.30">
    <property type="match status" value="1"/>
</dbReference>
<dbReference type="SUPFAM" id="SSF55729">
    <property type="entry name" value="Acyl-CoA N-acyltransferases (Nat)"/>
    <property type="match status" value="1"/>
</dbReference>
<dbReference type="GO" id="GO:0016747">
    <property type="term" value="F:acyltransferase activity, transferring groups other than amino-acyl groups"/>
    <property type="evidence" value="ECO:0007669"/>
    <property type="project" value="InterPro"/>
</dbReference>
<keyword evidence="2" id="KW-0808">Transferase</keyword>
<evidence type="ECO:0000313" key="2">
    <source>
        <dbReference type="EMBL" id="RQN08654.1"/>
    </source>
</evidence>
<dbReference type="CDD" id="cd04301">
    <property type="entry name" value="NAT_SF"/>
    <property type="match status" value="1"/>
</dbReference>
<dbReference type="InterPro" id="IPR000182">
    <property type="entry name" value="GNAT_dom"/>
</dbReference>
<dbReference type="AlphaFoldDB" id="A0A3N6YFT0"/>
<dbReference type="Pfam" id="PF00583">
    <property type="entry name" value="Acetyltransf_1"/>
    <property type="match status" value="1"/>
</dbReference>
<evidence type="ECO:0000259" key="1">
    <source>
        <dbReference type="PROSITE" id="PS51186"/>
    </source>
</evidence>
<feature type="domain" description="N-acetyltransferase" evidence="1">
    <location>
        <begin position="5"/>
        <end position="152"/>
    </location>
</feature>
<dbReference type="EMBL" id="RQJX01000005">
    <property type="protein sequence ID" value="RQN08654.1"/>
    <property type="molecule type" value="Genomic_DNA"/>
</dbReference>
<dbReference type="Proteomes" id="UP000275225">
    <property type="component" value="Unassembled WGS sequence"/>
</dbReference>
<organism evidence="2 3">
    <name type="scientific">Aeromicrobium camelliae</name>
    <dbReference type="NCBI Taxonomy" id="1538144"/>
    <lineage>
        <taxon>Bacteria</taxon>
        <taxon>Bacillati</taxon>
        <taxon>Actinomycetota</taxon>
        <taxon>Actinomycetes</taxon>
        <taxon>Propionibacteriales</taxon>
        <taxon>Nocardioidaceae</taxon>
        <taxon>Aeromicrobium</taxon>
    </lineage>
</organism>
<dbReference type="PROSITE" id="PS51186">
    <property type="entry name" value="GNAT"/>
    <property type="match status" value="1"/>
</dbReference>
<gene>
    <name evidence="2" type="ORF">EHW97_05220</name>
</gene>
<dbReference type="InterPro" id="IPR016181">
    <property type="entry name" value="Acyl_CoA_acyltransferase"/>
</dbReference>
<dbReference type="RefSeq" id="WP_124236111.1">
    <property type="nucleotide sequence ID" value="NZ_JBHUFI010000003.1"/>
</dbReference>
<keyword evidence="3" id="KW-1185">Reference proteome</keyword>
<sequence length="153" mass="17084">MAGEVTLRRFSEADWPWLRDWYADPQLDEQLGPIDEAWLHHVLSEDDGVELVACDGDVPVAVVGCVWGTSDDPDHVITDLAVDPGRRREGWASATVRAFTAWPGHPVTRAWRAYVDVENPAGFEFFAKLGWSLAETAEARGDDLHLFRAPLTE</sequence>
<name>A0A3N6YFT0_9ACTN</name>
<reference evidence="2 3" key="1">
    <citation type="submission" date="2018-11" db="EMBL/GenBank/DDBJ databases">
        <authorList>
            <person name="Li F."/>
        </authorList>
    </citation>
    <scope>NUCLEOTIDE SEQUENCE [LARGE SCALE GENOMIC DNA]</scope>
    <source>
        <strain evidence="2 3">YS17T</strain>
    </source>
</reference>
<comment type="caution">
    <text evidence="2">The sequence shown here is derived from an EMBL/GenBank/DDBJ whole genome shotgun (WGS) entry which is preliminary data.</text>
</comment>
<proteinExistence type="predicted"/>
<dbReference type="OrthoDB" id="3216107at2"/>
<protein>
    <submittedName>
        <fullName evidence="2">GNAT family N-acetyltransferase</fullName>
    </submittedName>
</protein>
<evidence type="ECO:0000313" key="3">
    <source>
        <dbReference type="Proteomes" id="UP000275225"/>
    </source>
</evidence>
<accession>A0A3N6YFT0</accession>